<feature type="repeat" description="TPR" evidence="1">
    <location>
        <begin position="130"/>
        <end position="163"/>
    </location>
</feature>
<dbReference type="SUPFAM" id="SSF48452">
    <property type="entry name" value="TPR-like"/>
    <property type="match status" value="1"/>
</dbReference>
<comment type="caution">
    <text evidence="2">The sequence shown here is derived from an EMBL/GenBank/DDBJ whole genome shotgun (WGS) entry which is preliminary data.</text>
</comment>
<dbReference type="SMART" id="SM00028">
    <property type="entry name" value="TPR"/>
    <property type="match status" value="4"/>
</dbReference>
<proteinExistence type="predicted"/>
<accession>A0A5C8CHQ8</accession>
<reference evidence="2 3" key="1">
    <citation type="journal article" date="1992" name="Lakartidningen">
        <title>[Penicillin V and not amoxicillin is the first choice preparation in acute otitis].</title>
        <authorList>
            <person name="Kamme C."/>
            <person name="Lundgren K."/>
            <person name="Prellner K."/>
        </authorList>
    </citation>
    <scope>NUCLEOTIDE SEQUENCE [LARGE SCALE GENOMIC DNA]</scope>
    <source>
        <strain evidence="2 3">W1</strain>
    </source>
</reference>
<feature type="repeat" description="TPR" evidence="1">
    <location>
        <begin position="164"/>
        <end position="197"/>
    </location>
</feature>
<keyword evidence="1" id="KW-0802">TPR repeat</keyword>
<dbReference type="PANTHER" id="PTHR12558">
    <property type="entry name" value="CELL DIVISION CYCLE 16,23,27"/>
    <property type="match status" value="1"/>
</dbReference>
<evidence type="ECO:0000313" key="3">
    <source>
        <dbReference type="Proteomes" id="UP000325116"/>
    </source>
</evidence>
<evidence type="ECO:0000256" key="1">
    <source>
        <dbReference type="PROSITE-ProRule" id="PRU00339"/>
    </source>
</evidence>
<dbReference type="GO" id="GO:0016567">
    <property type="term" value="P:protein ubiquitination"/>
    <property type="evidence" value="ECO:0007669"/>
    <property type="project" value="TreeGrafter"/>
</dbReference>
<dbReference type="AlphaFoldDB" id="A0A5C8CHQ8"/>
<organism evidence="2 3">
    <name type="scientific">Brachyspira aalborgi</name>
    <dbReference type="NCBI Taxonomy" id="29522"/>
    <lineage>
        <taxon>Bacteria</taxon>
        <taxon>Pseudomonadati</taxon>
        <taxon>Spirochaetota</taxon>
        <taxon>Spirochaetia</taxon>
        <taxon>Brachyspirales</taxon>
        <taxon>Brachyspiraceae</taxon>
        <taxon>Brachyspira</taxon>
    </lineage>
</organism>
<protein>
    <submittedName>
        <fullName evidence="2">Uncharacterized protein</fullName>
    </submittedName>
</protein>
<gene>
    <name evidence="2" type="ORF">EPJ80_04140</name>
</gene>
<dbReference type="GO" id="GO:0031145">
    <property type="term" value="P:anaphase-promoting complex-dependent catabolic process"/>
    <property type="evidence" value="ECO:0007669"/>
    <property type="project" value="TreeGrafter"/>
</dbReference>
<dbReference type="GO" id="GO:0005737">
    <property type="term" value="C:cytoplasm"/>
    <property type="evidence" value="ECO:0007669"/>
    <property type="project" value="TreeGrafter"/>
</dbReference>
<dbReference type="EMBL" id="SAXT01000003">
    <property type="protein sequence ID" value="TXJ12799.1"/>
    <property type="molecule type" value="Genomic_DNA"/>
</dbReference>
<dbReference type="RefSeq" id="WP_147758017.1">
    <property type="nucleotide sequence ID" value="NZ_SAXT01000003.1"/>
</dbReference>
<dbReference type="Proteomes" id="UP000325116">
    <property type="component" value="Unassembled WGS sequence"/>
</dbReference>
<dbReference type="GO" id="GO:0051301">
    <property type="term" value="P:cell division"/>
    <property type="evidence" value="ECO:0007669"/>
    <property type="project" value="TreeGrafter"/>
</dbReference>
<dbReference type="Pfam" id="PF13181">
    <property type="entry name" value="TPR_8"/>
    <property type="match status" value="2"/>
</dbReference>
<sequence length="250" mass="29589">MKIKIIFILLELLIFNLLLYSEDFIYNKTNIENAYKYYNSKNYIKAAELFEYEINNSPILNIEYFEILANIYMYREDYNNMLRVARNGIIINRFSPKLYFQKGYALYKLAKTNEAIESIRYSVDLNPNDAYVNNYLGLLYLYTENYKLAEASFLKANIYNPNNIVYMVNLAATYERDKNYNSALQIYEDVYKLDKNYKDVAGSILRVKTLLGFAENPQNQNINKNFEYNEDMEVKPIGSKNYTNNANTNR</sequence>
<name>A0A5C8CHQ8_9SPIR</name>
<dbReference type="InterPro" id="IPR019734">
    <property type="entry name" value="TPR_rpt"/>
</dbReference>
<feature type="repeat" description="TPR" evidence="1">
    <location>
        <begin position="96"/>
        <end position="129"/>
    </location>
</feature>
<dbReference type="Gene3D" id="1.25.40.10">
    <property type="entry name" value="Tetratricopeptide repeat domain"/>
    <property type="match status" value="2"/>
</dbReference>
<dbReference type="InterPro" id="IPR011990">
    <property type="entry name" value="TPR-like_helical_dom_sf"/>
</dbReference>
<dbReference type="PANTHER" id="PTHR12558:SF13">
    <property type="entry name" value="CELL DIVISION CYCLE PROTEIN 27 HOMOLOG"/>
    <property type="match status" value="1"/>
</dbReference>
<evidence type="ECO:0000313" key="2">
    <source>
        <dbReference type="EMBL" id="TXJ12799.1"/>
    </source>
</evidence>
<dbReference type="PROSITE" id="PS50005">
    <property type="entry name" value="TPR"/>
    <property type="match status" value="3"/>
</dbReference>